<name>A0A6P1M7Y1_9BACT</name>
<evidence type="ECO:0000256" key="1">
    <source>
        <dbReference type="SAM" id="Phobius"/>
    </source>
</evidence>
<reference evidence="2 3" key="1">
    <citation type="submission" date="2020-01" db="EMBL/GenBank/DDBJ databases">
        <title>Ponticoccus aerotolerans gen. nov., sp. nov., an anaerobic bacterium and proposal of Ponticoccusceae fam. nov., Ponticoccusles ord. nov. and Ponticoccuse classis nov. in the phylum Kiritimatiellaeota.</title>
        <authorList>
            <person name="Zhou L.Y."/>
            <person name="Du Z.J."/>
        </authorList>
    </citation>
    <scope>NUCLEOTIDE SEQUENCE [LARGE SCALE GENOMIC DNA]</scope>
    <source>
        <strain evidence="2 3">S-5007</strain>
    </source>
</reference>
<dbReference type="Proteomes" id="UP000464954">
    <property type="component" value="Chromosome"/>
</dbReference>
<keyword evidence="1" id="KW-0472">Membrane</keyword>
<dbReference type="RefSeq" id="WP_160629991.1">
    <property type="nucleotide sequence ID" value="NZ_CP047593.1"/>
</dbReference>
<feature type="transmembrane region" description="Helical" evidence="1">
    <location>
        <begin position="215"/>
        <end position="235"/>
    </location>
</feature>
<sequence length="236" mass="25340">MNSEIAILCGTAASIGFLHTLFGPDHYLPFIVMNRARNWSTAKTVWITFLCGLGHVLSSVVLGLIGIAFGVAVMKLEAFEAFRGSLAAWALIGFGFAYAGWGIHRGIKNRPHTHLHLDGAGVPVHSHDHHGEHTHSHEPVAKAGITPWILFTIFVLGPCEPLIPILMYPAAKHSLSGTILVAVVFSAVTIGTMMTVVMAASWGVSFARFNKLERWTHALAGGTICLSGLAIQFLGL</sequence>
<evidence type="ECO:0000313" key="2">
    <source>
        <dbReference type="EMBL" id="QHI70819.1"/>
    </source>
</evidence>
<keyword evidence="1" id="KW-1133">Transmembrane helix</keyword>
<feature type="transmembrane region" description="Helical" evidence="1">
    <location>
        <begin position="179"/>
        <end position="203"/>
    </location>
</feature>
<gene>
    <name evidence="2" type="ORF">GT409_15675</name>
</gene>
<keyword evidence="3" id="KW-1185">Reference proteome</keyword>
<organism evidence="2 3">
    <name type="scientific">Tichowtungia aerotolerans</name>
    <dbReference type="NCBI Taxonomy" id="2697043"/>
    <lineage>
        <taxon>Bacteria</taxon>
        <taxon>Pseudomonadati</taxon>
        <taxon>Kiritimatiellota</taxon>
        <taxon>Tichowtungiia</taxon>
        <taxon>Tichowtungiales</taxon>
        <taxon>Tichowtungiaceae</taxon>
        <taxon>Tichowtungia</taxon>
    </lineage>
</organism>
<feature type="transmembrane region" description="Helical" evidence="1">
    <location>
        <begin position="145"/>
        <end position="167"/>
    </location>
</feature>
<keyword evidence="1" id="KW-0812">Transmembrane</keyword>
<accession>A0A6P1M7Y1</accession>
<dbReference type="PANTHER" id="PTHR36394">
    <property type="entry name" value="OS01G0277700 PROTEIN"/>
    <property type="match status" value="1"/>
</dbReference>
<feature type="transmembrane region" description="Helical" evidence="1">
    <location>
        <begin position="86"/>
        <end position="104"/>
    </location>
</feature>
<dbReference type="KEGG" id="taer:GT409_15675"/>
<proteinExistence type="predicted"/>
<evidence type="ECO:0000313" key="3">
    <source>
        <dbReference type="Proteomes" id="UP000464954"/>
    </source>
</evidence>
<dbReference type="EMBL" id="CP047593">
    <property type="protein sequence ID" value="QHI70819.1"/>
    <property type="molecule type" value="Genomic_DNA"/>
</dbReference>
<protein>
    <submittedName>
        <fullName evidence="2">Uncharacterized protein</fullName>
    </submittedName>
</protein>
<dbReference type="PANTHER" id="PTHR36394:SF1">
    <property type="entry name" value="OS01G0277700 PROTEIN"/>
    <property type="match status" value="1"/>
</dbReference>
<feature type="transmembrane region" description="Helical" evidence="1">
    <location>
        <begin position="44"/>
        <end position="74"/>
    </location>
</feature>
<dbReference type="AlphaFoldDB" id="A0A6P1M7Y1"/>